<feature type="region of interest" description="Disordered" evidence="1">
    <location>
        <begin position="312"/>
        <end position="331"/>
    </location>
</feature>
<dbReference type="Proteomes" id="UP000076420">
    <property type="component" value="Unassembled WGS sequence"/>
</dbReference>
<feature type="compositionally biased region" description="Low complexity" evidence="1">
    <location>
        <begin position="514"/>
        <end position="525"/>
    </location>
</feature>
<dbReference type="KEGG" id="bgt:106062434"/>
<feature type="compositionally biased region" description="Polar residues" evidence="1">
    <location>
        <begin position="938"/>
        <end position="953"/>
    </location>
</feature>
<accession>A0A2C9KUN9</accession>
<proteinExistence type="predicted"/>
<reference evidence="3" key="1">
    <citation type="submission" date="2020-05" db="UniProtKB">
        <authorList>
            <consortium name="EnsemblMetazoa"/>
        </authorList>
    </citation>
    <scope>IDENTIFICATION</scope>
    <source>
        <strain evidence="3">BB02</strain>
    </source>
</reference>
<evidence type="ECO:0000313" key="3">
    <source>
        <dbReference type="EnsemblMetazoa" id="BGLB023751-PA"/>
    </source>
</evidence>
<dbReference type="RefSeq" id="XP_013076164.2">
    <property type="nucleotide sequence ID" value="XM_013220710.2"/>
</dbReference>
<name>A0A2C9KUN9_BIOGL</name>
<gene>
    <name evidence="3" type="primary">106062434</name>
</gene>
<feature type="region of interest" description="Disordered" evidence="1">
    <location>
        <begin position="667"/>
        <end position="695"/>
    </location>
</feature>
<dbReference type="VEuPathDB" id="VectorBase:BGLAX_030595"/>
<dbReference type="OrthoDB" id="6084901at2759"/>
<protein>
    <submittedName>
        <fullName evidence="3">Uncharacterized protein</fullName>
    </submittedName>
</protein>
<keyword evidence="2" id="KW-0472">Membrane</keyword>
<sequence>MIKTTEELARELESSLNMTAQEYFQTLTRNLSSFKWRSVTLDTSEGLLWVILTPLVYFVLVGALMTALLVYYWHAEGRADVPAASCASAANGQATTELNLPTELARTFLNIDGASQVLTRSSSMSKGSVRSLGTLTDLDLSVTTPRSFNNVVKSASSAVPHWSRKNEIEMGVISGSDGRPERLTGDGKQVAEKFPADPGSCRSSNVSDFHMNYPPLAANEVYKLVWVSGDEVQSDIALDTCNSLTSSGSRPFNPVGSTGTHKQTTTRDLNRSKHVKEKPSRKIFLREHLLKYGARLNKTSCNADSLATMTREDQAQRHYTDPPVRRHDSDLISPRAISDGSYLEYARCSDPDVLKLGQPYDTANDEIIQNGRRLFSRHLELDHEAYTNDDQYSSGKGSSNDFSCGPVDMSDYQDLDYFDTCEDQLYAEESDWTASSVGHQSSLSEDFGADDSSEQSPALSLPSSISRFHASKKGVQSTPQAHYPFTDTQSVASFAGRSVCSNEMEEASLYPNAGSGSQTGTTQTSKVNSMADSSFGNNTHSAEIKLHKEEPKQSFQNISLHNPCFQHSYFQKSKLIKTTVLKSDLEQANDKSHLTFSEPEGACSIKRKGERKKKHNRFSLDILKCGRVTVEERLQEFGFLKAKGRKYFINPSPSRFSRRGLNGCRSSDCFDNSKDPEPGLPSDEESLTQRQQEEKHVEGCSDSFCYGSYGSKTWGLMDVDKLKDNMLRVMKRDEGGDNNNNNLTYIRGTAVEGSDHKYHVSGDFRASKKIFGERLSLTQHKCSVLVNHSVSVELSTEGHLIESSTNDTDYFQGHERHTFDVDHSKGNIDISAKDSLHDIYVWQDENGPAMSTTTRPVVSSMSSQRCTIDKDNVQLLSRTSDVIKPKCIGHQSAIDRNRTHVVSRMSDEVNTTAKLRQFCLNRMSTLDLIRLTGGLSADSDSQGSDFFSKQHPSLMTPPTPDTNDEHMFTISSHHKYTSTPLYRQ</sequence>
<evidence type="ECO:0000256" key="1">
    <source>
        <dbReference type="SAM" id="MobiDB-lite"/>
    </source>
</evidence>
<keyword evidence="2" id="KW-1133">Transmembrane helix</keyword>
<feature type="compositionally biased region" description="Polar residues" evidence="1">
    <location>
        <begin position="526"/>
        <end position="538"/>
    </location>
</feature>
<dbReference type="AlphaFoldDB" id="A0A2C9KUN9"/>
<feature type="compositionally biased region" description="Polar residues" evidence="1">
    <location>
        <begin position="248"/>
        <end position="267"/>
    </location>
</feature>
<feature type="transmembrane region" description="Helical" evidence="2">
    <location>
        <begin position="47"/>
        <end position="73"/>
    </location>
</feature>
<feature type="region of interest" description="Disordered" evidence="1">
    <location>
        <begin position="248"/>
        <end position="277"/>
    </location>
</feature>
<feature type="compositionally biased region" description="Basic and acidic residues" evidence="1">
    <location>
        <begin position="312"/>
        <end position="330"/>
    </location>
</feature>
<organism evidence="3 4">
    <name type="scientific">Biomphalaria glabrata</name>
    <name type="common">Bloodfluke planorb</name>
    <name type="synonym">Freshwater snail</name>
    <dbReference type="NCBI Taxonomy" id="6526"/>
    <lineage>
        <taxon>Eukaryota</taxon>
        <taxon>Metazoa</taxon>
        <taxon>Spiralia</taxon>
        <taxon>Lophotrochozoa</taxon>
        <taxon>Mollusca</taxon>
        <taxon>Gastropoda</taxon>
        <taxon>Heterobranchia</taxon>
        <taxon>Euthyneura</taxon>
        <taxon>Panpulmonata</taxon>
        <taxon>Hygrophila</taxon>
        <taxon>Lymnaeoidea</taxon>
        <taxon>Planorbidae</taxon>
        <taxon>Biomphalaria</taxon>
    </lineage>
</organism>
<feature type="region of interest" description="Disordered" evidence="1">
    <location>
        <begin position="437"/>
        <end position="460"/>
    </location>
</feature>
<evidence type="ECO:0000313" key="4">
    <source>
        <dbReference type="Proteomes" id="UP000076420"/>
    </source>
</evidence>
<feature type="region of interest" description="Disordered" evidence="1">
    <location>
        <begin position="937"/>
        <end position="964"/>
    </location>
</feature>
<keyword evidence="2" id="KW-0812">Transmembrane</keyword>
<feature type="region of interest" description="Disordered" evidence="1">
    <location>
        <begin position="509"/>
        <end position="538"/>
    </location>
</feature>
<dbReference type="VEuPathDB" id="VectorBase:BGLB023751"/>
<evidence type="ECO:0000256" key="2">
    <source>
        <dbReference type="SAM" id="Phobius"/>
    </source>
</evidence>
<dbReference type="EnsemblMetazoa" id="BGLB023751-RA">
    <property type="protein sequence ID" value="BGLB023751-PA"/>
    <property type="gene ID" value="BGLB023751"/>
</dbReference>